<dbReference type="GeneID" id="39473820"/>
<accession>A0AAD0V9P5</accession>
<keyword evidence="1" id="KW-0614">Plasmid</keyword>
<organism evidence="1 2">
    <name type="scientific">Pseudomonas amygdali pv. lachrymans str. M301315</name>
    <dbReference type="NCBI Taxonomy" id="629260"/>
    <lineage>
        <taxon>Bacteria</taxon>
        <taxon>Pseudomonadati</taxon>
        <taxon>Pseudomonadota</taxon>
        <taxon>Gammaproteobacteria</taxon>
        <taxon>Pseudomonadales</taxon>
        <taxon>Pseudomonadaceae</taxon>
        <taxon>Pseudomonas</taxon>
        <taxon>Pseudomonas amygdali</taxon>
    </lineage>
</organism>
<dbReference type="EMBL" id="CP031226">
    <property type="protein sequence ID" value="AXH59962.1"/>
    <property type="molecule type" value="Genomic_DNA"/>
</dbReference>
<protein>
    <submittedName>
        <fullName evidence="1">Uncharacterized protein</fullName>
    </submittedName>
</protein>
<evidence type="ECO:0000313" key="1">
    <source>
        <dbReference type="EMBL" id="AXH59962.1"/>
    </source>
</evidence>
<gene>
    <name evidence="1" type="ORF">PLA107_032570</name>
</gene>
<dbReference type="Proteomes" id="UP000006426">
    <property type="component" value="Plasmid pmppla107"/>
</dbReference>
<name>A0AAD0V9P5_PSEAV</name>
<proteinExistence type="predicted"/>
<reference evidence="1 2" key="1">
    <citation type="journal article" date="2011" name="PLoS Pathog.">
        <title>Dynamic evolution of pathogenicity revealed by sequencing and comparative genomics of 19 Pseudomonas syringae isolates.</title>
        <authorList>
            <person name="Baltrus D.A."/>
            <person name="Nishimura M.T."/>
            <person name="Romanchuk A."/>
            <person name="Chang J.H."/>
            <person name="Mukhtar M.S."/>
            <person name="Cherkis K."/>
            <person name="Roach J."/>
            <person name="Grant S.R."/>
            <person name="Jones C.D."/>
            <person name="Dangl J.L."/>
        </authorList>
    </citation>
    <scope>NUCLEOTIDE SEQUENCE [LARGE SCALE GENOMIC DNA]</scope>
    <source>
        <strain evidence="1 2">M301315</strain>
    </source>
</reference>
<evidence type="ECO:0000313" key="2">
    <source>
        <dbReference type="Proteomes" id="UP000006426"/>
    </source>
</evidence>
<dbReference type="AlphaFoldDB" id="A0AAD0V9P5"/>
<sequence>MEYSTKTLWRFKTHEGDKAELQMVGASSQGAEVGLMAWNISLGDKAYRALLPERDFSNKLLAKFILHFRFCPEWREHFRLQTPEYEKVEVTLITGNTFQVDLAIAGYVSALCDQGFPVIDSRQGDPLPYGRTAMLKFGSQIPPDFKQAALALGWLNIDLSVEPVAPRGWVHEFNQMMHLLLDDWVHGDVDVTGERYALHREPLPFIPDWPKLPLEAMVEHERKVRKDIDRVNRLDTRASFQDLVGLTSGRDRYSRLNLDQLRELLVDDPFIDYLEEKMVDDSALSRAFRWRLRGLQLDLILRKAKIEEMLNYRDQKRREEYRQQKAMEMIMA</sequence>
<geneLocation type="plasmid" evidence="2">
    <name>pmppla107</name>
</geneLocation>
<dbReference type="RefSeq" id="WP_005741717.1">
    <property type="nucleotide sequence ID" value="NZ_CP031226.1"/>
</dbReference>